<gene>
    <name evidence="2" type="ORF">ASFV_Kyiv_2016_131_00001</name>
</gene>
<keyword evidence="1" id="KW-0812">Transmembrane</keyword>
<organismHost>
    <name type="scientific">Potamochoerus larvatus</name>
    <name type="common">Bushpig</name>
    <dbReference type="NCBI Taxonomy" id="273792"/>
</organismHost>
<proteinExistence type="predicted"/>
<reference evidence="3" key="1">
    <citation type="submission" date="2019-07" db="EMBL/GenBank/DDBJ databases">
        <title>Complete genome sequence of virulent African swine fever virus isolated from a domestic pig in Ukraine.</title>
        <authorList>
            <person name="Kovalenko G."/>
            <person name="Ducluzeau A.-L."/>
            <person name="Ishchenko L."/>
            <person name="Sushko M."/>
            <person name="Sapachova M."/>
            <person name="Rudova N."/>
            <person name="Solodiankin O."/>
            <person name="Gerilovych A."/>
            <person name="Dagdag R."/>
            <person name="Redlinger M."/>
            <person name="Bezymennyi M."/>
            <person name="Frant M."/>
            <person name="Lange C.E."/>
            <person name="Dubchak I."/>
            <person name="Mezhenskyii A."/>
            <person name="Nychyk S."/>
            <person name="Bortz E."/>
            <person name="Drown D.M."/>
        </authorList>
    </citation>
    <scope>NUCLEOTIDE SEQUENCE [LARGE SCALE GENOMIC DNA]</scope>
</reference>
<keyword evidence="1" id="KW-1133">Transmembrane helix</keyword>
<feature type="transmembrane region" description="Helical" evidence="1">
    <location>
        <begin position="6"/>
        <end position="29"/>
    </location>
</feature>
<organism evidence="2 3">
    <name type="scientific">African swine fever virus</name>
    <name type="common">ASFV</name>
    <dbReference type="NCBI Taxonomy" id="10497"/>
    <lineage>
        <taxon>Viruses</taxon>
        <taxon>Varidnaviria</taxon>
        <taxon>Bamfordvirae</taxon>
        <taxon>Nucleocytoviricota</taxon>
        <taxon>Pokkesviricetes</taxon>
        <taxon>Asfuvirales</taxon>
        <taxon>Asfarviridae</taxon>
        <taxon>Asfivirus</taxon>
        <taxon>Asfivirus haemorrhagiae</taxon>
    </lineage>
</organism>
<evidence type="ECO:0000313" key="3">
    <source>
        <dbReference type="Proteomes" id="UP000321214"/>
    </source>
</evidence>
<dbReference type="Proteomes" id="UP000321214">
    <property type="component" value="Segment"/>
</dbReference>
<organismHost>
    <name type="scientific">Ornithodoros</name>
    <name type="common">relapsing fever ticks</name>
    <dbReference type="NCBI Taxonomy" id="6937"/>
</organismHost>
<accession>A0A5B8XC11</accession>
<organismHost>
    <name type="scientific">Ornithodoros moubata</name>
    <name type="common">Soft tick</name>
    <name type="synonym">Argasid tick</name>
    <dbReference type="NCBI Taxonomy" id="6938"/>
</organismHost>
<organismHost>
    <name type="scientific">Phacochoerus africanus</name>
    <name type="common">Warthog</name>
    <dbReference type="NCBI Taxonomy" id="41426"/>
</organismHost>
<keyword evidence="1" id="KW-0472">Membrane</keyword>
<evidence type="ECO:0000313" key="2">
    <source>
        <dbReference type="EMBL" id="QED21537.1"/>
    </source>
</evidence>
<evidence type="ECO:0000256" key="1">
    <source>
        <dbReference type="SAM" id="Phobius"/>
    </source>
</evidence>
<organismHost>
    <name type="scientific">Sus scrofa</name>
    <name type="common">Pig</name>
    <dbReference type="NCBI Taxonomy" id="9823"/>
</organismHost>
<protein>
    <submittedName>
        <fullName evidence="2">Uncharacterized protein</fullName>
    </submittedName>
</protein>
<dbReference type="EMBL" id="MN194591">
    <property type="protein sequence ID" value="QED21537.1"/>
    <property type="molecule type" value="Genomic_DNA"/>
</dbReference>
<name>A0A5B8XC11_ASF</name>
<organismHost>
    <name type="scientific">Phacochoerus aethiopicus</name>
    <name type="common">Warthog</name>
    <dbReference type="NCBI Taxonomy" id="85517"/>
</organismHost>
<sequence length="50" mass="5812">MNIYLVWFLYILLGNLILAVIYCVIDEVVCDNIHIKKMLPPLRCRGGSKF</sequence>